<feature type="chain" id="PRO_5031524527" evidence="1">
    <location>
        <begin position="20"/>
        <end position="161"/>
    </location>
</feature>
<dbReference type="EMBL" id="JACHIG010000009">
    <property type="protein sequence ID" value="MBB5034436.1"/>
    <property type="molecule type" value="Genomic_DNA"/>
</dbReference>
<proteinExistence type="predicted"/>
<evidence type="ECO:0000313" key="3">
    <source>
        <dbReference type="Proteomes" id="UP000590740"/>
    </source>
</evidence>
<evidence type="ECO:0000256" key="1">
    <source>
        <dbReference type="SAM" id="SignalP"/>
    </source>
</evidence>
<dbReference type="AlphaFoldDB" id="A0A7W7YDZ5"/>
<dbReference type="Proteomes" id="UP000590740">
    <property type="component" value="Unassembled WGS sequence"/>
</dbReference>
<reference evidence="2 3" key="1">
    <citation type="submission" date="2020-08" db="EMBL/GenBank/DDBJ databases">
        <title>Genomic Encyclopedia of Type Strains, Phase IV (KMG-IV): sequencing the most valuable type-strain genomes for metagenomic binning, comparative biology and taxonomic classification.</title>
        <authorList>
            <person name="Goeker M."/>
        </authorList>
    </citation>
    <scope>NUCLEOTIDE SEQUENCE [LARGE SCALE GENOMIC DNA]</scope>
    <source>
        <strain evidence="2 3">DSM 12252</strain>
    </source>
</reference>
<sequence>MKTYLVIFFSMLLAGGAYAGAVTINVKPGSENKTADKKKAEVTRAYWLNVRITNPSGTKLEGVTLRWTLFAANLRRGADSIVVEKSGDMKVTVDANGRYLDVATPKVAFVYTPMHTESSGRRSKMVEESGHRYHGYHVQVLNGDTVLGEAISNEGLRKQLK</sequence>
<keyword evidence="1" id="KW-0732">Signal</keyword>
<comment type="caution">
    <text evidence="2">The sequence shown here is derived from an EMBL/GenBank/DDBJ whole genome shotgun (WGS) entry which is preliminary data.</text>
</comment>
<accession>A0A7W7YDZ5</accession>
<name>A0A7W7YDZ5_9BACT</name>
<gene>
    <name evidence="2" type="ORF">HNQ65_004030</name>
</gene>
<evidence type="ECO:0000313" key="2">
    <source>
        <dbReference type="EMBL" id="MBB5034436.1"/>
    </source>
</evidence>
<dbReference type="RefSeq" id="WP_184342244.1">
    <property type="nucleotide sequence ID" value="NZ_JACHIG010000009.1"/>
</dbReference>
<organism evidence="2 3">
    <name type="scientific">Prosthecobacter vanneervenii</name>
    <dbReference type="NCBI Taxonomy" id="48466"/>
    <lineage>
        <taxon>Bacteria</taxon>
        <taxon>Pseudomonadati</taxon>
        <taxon>Verrucomicrobiota</taxon>
        <taxon>Verrucomicrobiia</taxon>
        <taxon>Verrucomicrobiales</taxon>
        <taxon>Verrucomicrobiaceae</taxon>
        <taxon>Prosthecobacter</taxon>
    </lineage>
</organism>
<protein>
    <submittedName>
        <fullName evidence="2">Uncharacterized protein</fullName>
    </submittedName>
</protein>
<feature type="signal peptide" evidence="1">
    <location>
        <begin position="1"/>
        <end position="19"/>
    </location>
</feature>
<keyword evidence="3" id="KW-1185">Reference proteome</keyword>